<dbReference type="InterPro" id="IPR011010">
    <property type="entry name" value="DNA_brk_join_enz"/>
</dbReference>
<dbReference type="Proteomes" id="UP001056610">
    <property type="component" value="Plasmid unnamed"/>
</dbReference>
<feature type="domain" description="Tyr recombinase" evidence="5">
    <location>
        <begin position="143"/>
        <end position="351"/>
    </location>
</feature>
<evidence type="ECO:0000256" key="3">
    <source>
        <dbReference type="ARBA" id="ARBA00023172"/>
    </source>
</evidence>
<evidence type="ECO:0000256" key="4">
    <source>
        <dbReference type="PROSITE-ProRule" id="PRU01248"/>
    </source>
</evidence>
<dbReference type="Gene3D" id="1.10.443.10">
    <property type="entry name" value="Intergrase catalytic core"/>
    <property type="match status" value="1"/>
</dbReference>
<name>A0ABY4QUF1_9MYCO</name>
<dbReference type="Pfam" id="PF00589">
    <property type="entry name" value="Phage_integrase"/>
    <property type="match status" value="1"/>
</dbReference>
<evidence type="ECO:0000256" key="2">
    <source>
        <dbReference type="ARBA" id="ARBA00023125"/>
    </source>
</evidence>
<dbReference type="InterPro" id="IPR013762">
    <property type="entry name" value="Integrase-like_cat_sf"/>
</dbReference>
<sequence>MAGAANLELVSGVVQLRPQDAVLEAMLRGWRAQQTARGLREETIVPRERLVRRFVAFTNEYPWRWLPGHVDEWTQSLMAESHLAPSTIRGYQTELRLFSEYLCDARYGWVAVCEREFGPGVHPVAICHEWNTIAHLNDYEGDPEARPLTRAELQRFLDYADEQVERAVRARRKGALAAYRDATLFKVVYAWGLRRTETSKLDVVDWGRNPATPEFGRFGMLHVRYGKAVRGQPPRRRNVPSVMGWAVEAVADYLDNIRPRFGGAEHPAMWLTERGGRIRPAEINARFVAYRDALGLPKVLTPHSLRHSWVTHLTEDGVDRRFIQEAVGHRCDTSTAIYTHVSGDFMNTALRKALDPAFDDQAAPRR</sequence>
<dbReference type="SUPFAM" id="SSF56349">
    <property type="entry name" value="DNA breaking-rejoining enzymes"/>
    <property type="match status" value="1"/>
</dbReference>
<dbReference type="InterPro" id="IPR050090">
    <property type="entry name" value="Tyrosine_recombinase_XerCD"/>
</dbReference>
<protein>
    <submittedName>
        <fullName evidence="7">Tyrosine-type recombinase/integrase</fullName>
    </submittedName>
</protein>
<evidence type="ECO:0000259" key="6">
    <source>
        <dbReference type="PROSITE" id="PS51900"/>
    </source>
</evidence>
<keyword evidence="8" id="KW-1185">Reference proteome</keyword>
<dbReference type="PANTHER" id="PTHR30349:SF41">
    <property type="entry name" value="INTEGRASE_RECOMBINASE PROTEIN MJ0367-RELATED"/>
    <property type="match status" value="1"/>
</dbReference>
<keyword evidence="2 4" id="KW-0238">DNA-binding</keyword>
<gene>
    <name evidence="7" type="ORF">M5I08_25995</name>
</gene>
<comment type="similarity">
    <text evidence="1">Belongs to the 'phage' integrase family.</text>
</comment>
<proteinExistence type="inferred from homology"/>
<organism evidence="7 8">
    <name type="scientific">Candidatus Mycobacterium methanotrophicum</name>
    <dbReference type="NCBI Taxonomy" id="2943498"/>
    <lineage>
        <taxon>Bacteria</taxon>
        <taxon>Bacillati</taxon>
        <taxon>Actinomycetota</taxon>
        <taxon>Actinomycetes</taxon>
        <taxon>Mycobacteriales</taxon>
        <taxon>Mycobacteriaceae</taxon>
        <taxon>Mycobacterium</taxon>
    </lineage>
</organism>
<feature type="domain" description="Core-binding (CB)" evidence="6">
    <location>
        <begin position="64"/>
        <end position="187"/>
    </location>
</feature>
<dbReference type="PROSITE" id="PS51900">
    <property type="entry name" value="CB"/>
    <property type="match status" value="1"/>
</dbReference>
<evidence type="ECO:0000313" key="8">
    <source>
        <dbReference type="Proteomes" id="UP001056610"/>
    </source>
</evidence>
<dbReference type="PANTHER" id="PTHR30349">
    <property type="entry name" value="PHAGE INTEGRASE-RELATED"/>
    <property type="match status" value="1"/>
</dbReference>
<evidence type="ECO:0000313" key="7">
    <source>
        <dbReference type="EMBL" id="UQX13653.1"/>
    </source>
</evidence>
<dbReference type="EMBL" id="CP097321">
    <property type="protein sequence ID" value="UQX13653.1"/>
    <property type="molecule type" value="Genomic_DNA"/>
</dbReference>
<dbReference type="PROSITE" id="PS51898">
    <property type="entry name" value="TYR_RECOMBINASE"/>
    <property type="match status" value="1"/>
</dbReference>
<dbReference type="InterPro" id="IPR044068">
    <property type="entry name" value="CB"/>
</dbReference>
<keyword evidence="7" id="KW-0614">Plasmid</keyword>
<evidence type="ECO:0000256" key="1">
    <source>
        <dbReference type="ARBA" id="ARBA00008857"/>
    </source>
</evidence>
<dbReference type="InterPro" id="IPR002104">
    <property type="entry name" value="Integrase_catalytic"/>
</dbReference>
<reference evidence="7" key="1">
    <citation type="submission" date="2022-05" db="EMBL/GenBank/DDBJ databases">
        <title>A methanotrophic Mycobacterium dominates a cave microbial ecosystem.</title>
        <authorList>
            <person name="Van Spanning R.J.M."/>
            <person name="Guan Q."/>
            <person name="Melkonian C."/>
            <person name="Gallant J."/>
            <person name="Polerecky L."/>
            <person name="Flot J.-F."/>
            <person name="Brandt B.W."/>
            <person name="Braster M."/>
            <person name="Iturbe Espinoza P."/>
            <person name="Aerts J."/>
            <person name="Meima-Franke M."/>
            <person name="Piersma S.R."/>
            <person name="Bunduc C."/>
            <person name="Ummels R."/>
            <person name="Pain A."/>
            <person name="Fleming E.J."/>
            <person name="van der Wel N."/>
            <person name="Gherman V.D."/>
            <person name="Sarbu S.M."/>
            <person name="Bodelier P.L.E."/>
            <person name="Bitter W."/>
        </authorList>
    </citation>
    <scope>NUCLEOTIDE SEQUENCE</scope>
    <source>
        <strain evidence="7">Sulfur Cave</strain>
        <plasmid evidence="7">unnamed</plasmid>
    </source>
</reference>
<accession>A0ABY4QUF1</accession>
<evidence type="ECO:0000259" key="5">
    <source>
        <dbReference type="PROSITE" id="PS51898"/>
    </source>
</evidence>
<geneLocation type="plasmid" evidence="7 8">
    <name>unnamed</name>
</geneLocation>
<keyword evidence="3" id="KW-0233">DNA recombination</keyword>